<evidence type="ECO:0000313" key="2">
    <source>
        <dbReference type="Proteomes" id="UP000436006"/>
    </source>
</evidence>
<sequence length="188" mass="21513">MTIQEAKDNLFHPVTVQLDADSFNGEILQVDDKSGLVQISFGVGDKGPFGWVYPKGITADWTGHFYDGPILAHREIDYWYATGKQPSVKAKTEYVGYNISEPVRVKLSPEAFQIWKYHDDNSVSDYPDIQKLLTKPIEKYLEKVDAEGYVEIPFYKLMQIFGNYCRLGCDVFDANILLPKNKIRDPHD</sequence>
<dbReference type="AlphaFoldDB" id="A0A7K1SQI9"/>
<protein>
    <submittedName>
        <fullName evidence="1">Uncharacterized protein</fullName>
    </submittedName>
</protein>
<comment type="caution">
    <text evidence="1">The sequence shown here is derived from an EMBL/GenBank/DDBJ whole genome shotgun (WGS) entry which is preliminary data.</text>
</comment>
<dbReference type="EMBL" id="WPIN01000030">
    <property type="protein sequence ID" value="MVM36074.1"/>
    <property type="molecule type" value="Genomic_DNA"/>
</dbReference>
<name>A0A7K1SQI9_9BACT</name>
<gene>
    <name evidence="1" type="ORF">GO755_39035</name>
</gene>
<reference evidence="1 2" key="1">
    <citation type="submission" date="2019-12" db="EMBL/GenBank/DDBJ databases">
        <title>Spirosoma sp. HMF4905 genome sequencing and assembly.</title>
        <authorList>
            <person name="Kang H."/>
            <person name="Cha I."/>
            <person name="Kim H."/>
            <person name="Joh K."/>
        </authorList>
    </citation>
    <scope>NUCLEOTIDE SEQUENCE [LARGE SCALE GENOMIC DNA]</scope>
    <source>
        <strain evidence="1 2">HMF4905</strain>
    </source>
</reference>
<keyword evidence="2" id="KW-1185">Reference proteome</keyword>
<dbReference type="Proteomes" id="UP000436006">
    <property type="component" value="Unassembled WGS sequence"/>
</dbReference>
<dbReference type="RefSeq" id="WP_157590872.1">
    <property type="nucleotide sequence ID" value="NZ_WPIN01000030.1"/>
</dbReference>
<evidence type="ECO:0000313" key="1">
    <source>
        <dbReference type="EMBL" id="MVM36074.1"/>
    </source>
</evidence>
<accession>A0A7K1SQI9</accession>
<proteinExistence type="predicted"/>
<organism evidence="1 2">
    <name type="scientific">Spirosoma arboris</name>
    <dbReference type="NCBI Taxonomy" id="2682092"/>
    <lineage>
        <taxon>Bacteria</taxon>
        <taxon>Pseudomonadati</taxon>
        <taxon>Bacteroidota</taxon>
        <taxon>Cytophagia</taxon>
        <taxon>Cytophagales</taxon>
        <taxon>Cytophagaceae</taxon>
        <taxon>Spirosoma</taxon>
    </lineage>
</organism>